<organism evidence="7 8">
    <name type="scientific">Paralvinella palmiformis</name>
    <dbReference type="NCBI Taxonomy" id="53620"/>
    <lineage>
        <taxon>Eukaryota</taxon>
        <taxon>Metazoa</taxon>
        <taxon>Spiralia</taxon>
        <taxon>Lophotrochozoa</taxon>
        <taxon>Annelida</taxon>
        <taxon>Polychaeta</taxon>
        <taxon>Sedentaria</taxon>
        <taxon>Canalipalpata</taxon>
        <taxon>Terebellida</taxon>
        <taxon>Terebelliformia</taxon>
        <taxon>Alvinellidae</taxon>
        <taxon>Paralvinella</taxon>
    </lineage>
</organism>
<keyword evidence="8" id="KW-1185">Reference proteome</keyword>
<dbReference type="GO" id="GO:0032456">
    <property type="term" value="P:endocytic recycling"/>
    <property type="evidence" value="ECO:0007669"/>
    <property type="project" value="InterPro"/>
</dbReference>
<feature type="compositionally biased region" description="Low complexity" evidence="6">
    <location>
        <begin position="51"/>
        <end position="71"/>
    </location>
</feature>
<keyword evidence="5" id="KW-0653">Protein transport</keyword>
<comment type="subcellular location">
    <subcellularLocation>
        <location evidence="1">Endosome</location>
    </subcellularLocation>
</comment>
<evidence type="ECO:0000256" key="5">
    <source>
        <dbReference type="ARBA" id="ARBA00022927"/>
    </source>
</evidence>
<dbReference type="PANTHER" id="PTHR13673:SF0">
    <property type="entry name" value="VPS35 ENDOSOMAL PROTEIN-SORTING FACTOR-LIKE"/>
    <property type="match status" value="1"/>
</dbReference>
<comment type="caution">
    <text evidence="7">The sequence shown here is derived from an EMBL/GenBank/DDBJ whole genome shotgun (WGS) entry which is preliminary data.</text>
</comment>
<name>A0AAD9KFA2_9ANNE</name>
<evidence type="ECO:0000256" key="3">
    <source>
        <dbReference type="ARBA" id="ARBA00022448"/>
    </source>
</evidence>
<dbReference type="AlphaFoldDB" id="A0AAD9KFA2"/>
<evidence type="ECO:0000313" key="8">
    <source>
        <dbReference type="Proteomes" id="UP001208570"/>
    </source>
</evidence>
<evidence type="ECO:0000256" key="6">
    <source>
        <dbReference type="SAM" id="MobiDB-lite"/>
    </source>
</evidence>
<evidence type="ECO:0000256" key="2">
    <source>
        <dbReference type="ARBA" id="ARBA00010704"/>
    </source>
</evidence>
<protein>
    <recommendedName>
        <fullName evidence="9">VPS35 endosomal protein sorting factor-like</fullName>
    </recommendedName>
</protein>
<evidence type="ECO:0000256" key="4">
    <source>
        <dbReference type="ARBA" id="ARBA00022753"/>
    </source>
</evidence>
<accession>A0AAD9KFA2</accession>
<dbReference type="GO" id="GO:0015031">
    <property type="term" value="P:protein transport"/>
    <property type="evidence" value="ECO:0007669"/>
    <property type="project" value="UniProtKB-KW"/>
</dbReference>
<dbReference type="InterPro" id="IPR029705">
    <property type="entry name" value="VPS35L"/>
</dbReference>
<dbReference type="Proteomes" id="UP001208570">
    <property type="component" value="Unassembled WGS sequence"/>
</dbReference>
<dbReference type="PANTHER" id="PTHR13673">
    <property type="entry name" value="ESOPHAGEAL CANCER ASSOCIATED PROTEIN"/>
    <property type="match status" value="1"/>
</dbReference>
<evidence type="ECO:0008006" key="9">
    <source>
        <dbReference type="Google" id="ProtNLM"/>
    </source>
</evidence>
<reference evidence="7" key="1">
    <citation type="journal article" date="2023" name="Mol. Biol. Evol.">
        <title>Third-Generation Sequencing Reveals the Adaptive Role of the Epigenome in Three Deep-Sea Polychaetes.</title>
        <authorList>
            <person name="Perez M."/>
            <person name="Aroh O."/>
            <person name="Sun Y."/>
            <person name="Lan Y."/>
            <person name="Juniper S.K."/>
            <person name="Young C.R."/>
            <person name="Angers B."/>
            <person name="Qian P.Y."/>
        </authorList>
    </citation>
    <scope>NUCLEOTIDE SEQUENCE</scope>
    <source>
        <strain evidence="7">P08H-3</strain>
    </source>
</reference>
<evidence type="ECO:0000313" key="7">
    <source>
        <dbReference type="EMBL" id="KAK2169423.1"/>
    </source>
</evidence>
<evidence type="ECO:0000256" key="1">
    <source>
        <dbReference type="ARBA" id="ARBA00004177"/>
    </source>
</evidence>
<feature type="region of interest" description="Disordered" evidence="6">
    <location>
        <begin position="14"/>
        <end position="112"/>
    </location>
</feature>
<gene>
    <name evidence="7" type="ORF">LSH36_10g11082</name>
</gene>
<feature type="compositionally biased region" description="Basic and acidic residues" evidence="6">
    <location>
        <begin position="14"/>
        <end position="28"/>
    </location>
</feature>
<feature type="compositionally biased region" description="Polar residues" evidence="6">
    <location>
        <begin position="95"/>
        <end position="112"/>
    </location>
</feature>
<proteinExistence type="inferred from homology"/>
<sequence length="980" mass="110864">MSTFHWEIKERNYGKEYRDKTLNREETSSHPLKGITVTVTESKLRKQGKVSRSSSISSQASASSQDPLSSALDGSDPLSQFAAQASDPLSRIAAESQSRQSTDGTVTSTKGKNANADIDATFEPWSAKKAAILSHYTTSEKLSITTSFLASGDREKVTVRMQSAATVSDKVKNHLEQLDDFEDGSVQEMLNLSQQEYVKRIDELNNALILAWDQDQRVRSLKIAIQCAKLLADVSVIHFYPSKFVLITDILDTFGKLVYDRIKNKATYMPKGAARPIQLPDNFTPDQVPDSAKETCRNWFFKIASIRELVPRFYVESAVLKCYGFLTSEEYNQALRRLGLMTRGIGDPLVSLYSRCYLCRVGIDVAPTVKDHQMPCFDDFLFTFKQIQTDYVQNILAVQKLDLPRYLTLYSPGLNWILQCLAHNASDAVLDEILIKCQKQCNSALLINSIMSAFKPEYVSYRAKQFTAMIKDCEDTGFPKHVLYKSLGMCFVLADPPDEDKLQLLNDVWKVVIKLKNTSDYISCAEVWIEYVVKNFSKRELNTILNDIIKHMTPDRAYEDHYPQLEAIVEKIVSYMHDFSQLFALERFLPFLDMFQKESVKVEVCKTIMAAYCRYQKDPTNDPVIVNSLMFISKTMHDSVNALSLDDDIRQIGHLISSFIRSISFGHDFEQQLSFYVEARASFSNIDAIIIYLVQCVNTLAMQTRKIVKGNHTRKTASFVRACAAFTYITIPSLSNIFSRLNLYLISGEVALANLCLSQADAFFKAAITLLPEVPRNIQIDGKVRGTEPFLVEYINNLASTLLVVPDNPDQGPLYLVRGLLNAVKNYKWDPNSDAKAIIFVNIITLLSAMCQENYLYGIDKVDSNDKLYGQDPKFISECSQFCVDLKDETFTLLDVLDKPETYKRQADLAHQMFCRVLSCGNMDSSQMSDLAVTLWQLAQKHGQLDTKISVRTLAHVRRQAGNLPAIKKMLPLLVLESRT</sequence>
<comment type="similarity">
    <text evidence="2">Belongs to the VPS35L family.</text>
</comment>
<keyword evidence="3" id="KW-0813">Transport</keyword>
<dbReference type="GO" id="GO:0005768">
    <property type="term" value="C:endosome"/>
    <property type="evidence" value="ECO:0007669"/>
    <property type="project" value="UniProtKB-SubCell"/>
</dbReference>
<dbReference type="EMBL" id="JAODUP010000010">
    <property type="protein sequence ID" value="KAK2169423.1"/>
    <property type="molecule type" value="Genomic_DNA"/>
</dbReference>
<keyword evidence="4" id="KW-0967">Endosome</keyword>